<name>A0ABD3HI73_9MARC</name>
<protein>
    <recommendedName>
        <fullName evidence="3">CCHC-type domain-containing protein</fullName>
    </recommendedName>
</protein>
<gene>
    <name evidence="4" type="ORF">R1sor_016426</name>
</gene>
<organism evidence="4 5">
    <name type="scientific">Riccia sorocarpa</name>
    <dbReference type="NCBI Taxonomy" id="122646"/>
    <lineage>
        <taxon>Eukaryota</taxon>
        <taxon>Viridiplantae</taxon>
        <taxon>Streptophyta</taxon>
        <taxon>Embryophyta</taxon>
        <taxon>Marchantiophyta</taxon>
        <taxon>Marchantiopsida</taxon>
        <taxon>Marchantiidae</taxon>
        <taxon>Marchantiales</taxon>
        <taxon>Ricciaceae</taxon>
        <taxon>Riccia</taxon>
    </lineage>
</organism>
<feature type="compositionally biased region" description="Basic and acidic residues" evidence="2">
    <location>
        <begin position="162"/>
        <end position="178"/>
    </location>
</feature>
<keyword evidence="1" id="KW-0862">Zinc</keyword>
<dbReference type="SUPFAM" id="SSF56219">
    <property type="entry name" value="DNase I-like"/>
    <property type="match status" value="1"/>
</dbReference>
<dbReference type="PANTHER" id="PTHR31286:SF180">
    <property type="entry name" value="OS10G0362600 PROTEIN"/>
    <property type="match status" value="1"/>
</dbReference>
<feature type="region of interest" description="Disordered" evidence="2">
    <location>
        <begin position="155"/>
        <end position="229"/>
    </location>
</feature>
<evidence type="ECO:0000313" key="5">
    <source>
        <dbReference type="Proteomes" id="UP001633002"/>
    </source>
</evidence>
<dbReference type="GO" id="GO:0008270">
    <property type="term" value="F:zinc ion binding"/>
    <property type="evidence" value="ECO:0007669"/>
    <property type="project" value="UniProtKB-KW"/>
</dbReference>
<dbReference type="InterPro" id="IPR036875">
    <property type="entry name" value="Znf_CCHC_sf"/>
</dbReference>
<dbReference type="AlphaFoldDB" id="A0ABD3HI73"/>
<evidence type="ECO:0000313" key="4">
    <source>
        <dbReference type="EMBL" id="KAL3690117.1"/>
    </source>
</evidence>
<keyword evidence="5" id="KW-1185">Reference proteome</keyword>
<evidence type="ECO:0000259" key="3">
    <source>
        <dbReference type="PROSITE" id="PS50158"/>
    </source>
</evidence>
<sequence length="931" mass="106611">MSLRRGVRVVQVKALAKREFLILFASEGKSVVMARPPNFLDGKVIRFVEWGNRHKEKLLPHLKAVWVELRDVPPFLEDQATNTLEAIGKVAYQAVDKQVELRYANVRGCLLMDLAQELPRKVGLRTPWQKVYLQPITYTRLPDHCFICMQRGHWARSCPSRKPPEDREEGRQEEDVQGHADQVGGQYPGQNDGQLGGFIPVRRRIGSKSPSTAEPRSGTKAANENRFIVLEDKEEAETLGDGHEEGQEDVQVDTKALNSKNGYEMEESMDESQGEDEELKESLAEYQMQNGSEGMDDNLWTLQLEVEEAPAEGQVVFYQEGLPAMIGPENNLQICEKTNLFATGQSVLKMDQSTQQGLEEPMVFADGIDQEGFGRAPKMKEGEGVLSSQSHTKRGGKKKPNQLKEDTLLQLSDGLSSKRRTLCSLDLKGCRQAHKPINFLEMDEHKLRIVVRGREERLWRSMVGDKGLVDGYFCSASIQGPRFTRFAKRNNRIDFSRLDRFYVTDGVGWLDHIKEICHDAHTALSDHVPIVGSFQLVPEVQGRKPENYFKFNHYELKDPEVFRKGERNRKAQQRKEEGSLAKEVEWHRSQLGSEPSEAEYEVLQRLEKRLKDQELQEARIWRLRCREKWMSEDDASSRYFFAKLKAKWARDSINALEIEGGEVTGDQELILGEIQKFYQCLYTKEEESGERANAREEVMSLIQNKITPTESTKVSCVPEEEEIWKVVFAMKHNKAPRGDGLTVEVVKQCWGFAGTGCVKMVKAVWIKKRLLKADMQGIVKLIHKGGCRKKEVKKLESICRDFLWGSTPEGKSKKALVAWSHIVKEKYEGGLSFQTFESRARALQMRYVTEILEGQKNEWLGMLRKMAWLMLLTGVQKLERSKWTYSDAMLLLPSFRMTQAPTVDKLLQVWFVARKFLEWPSDEVTLPGQCV</sequence>
<feature type="region of interest" description="Disordered" evidence="2">
    <location>
        <begin position="372"/>
        <end position="410"/>
    </location>
</feature>
<dbReference type="Gene3D" id="4.10.60.10">
    <property type="entry name" value="Zinc finger, CCHC-type"/>
    <property type="match status" value="1"/>
</dbReference>
<evidence type="ECO:0000256" key="2">
    <source>
        <dbReference type="SAM" id="MobiDB-lite"/>
    </source>
</evidence>
<comment type="caution">
    <text evidence="4">The sequence shown here is derived from an EMBL/GenBank/DDBJ whole genome shotgun (WGS) entry which is preliminary data.</text>
</comment>
<evidence type="ECO:0000256" key="1">
    <source>
        <dbReference type="PROSITE-ProRule" id="PRU00047"/>
    </source>
</evidence>
<dbReference type="InterPro" id="IPR001878">
    <property type="entry name" value="Znf_CCHC"/>
</dbReference>
<feature type="domain" description="CCHC-type" evidence="3">
    <location>
        <begin position="145"/>
        <end position="160"/>
    </location>
</feature>
<dbReference type="Proteomes" id="UP001633002">
    <property type="component" value="Unassembled WGS sequence"/>
</dbReference>
<keyword evidence="1" id="KW-0479">Metal-binding</keyword>
<dbReference type="PANTHER" id="PTHR31286">
    <property type="entry name" value="GLYCINE-RICH CELL WALL STRUCTURAL PROTEIN 1.8-LIKE"/>
    <property type="match status" value="1"/>
</dbReference>
<dbReference type="SMART" id="SM00343">
    <property type="entry name" value="ZnF_C2HC"/>
    <property type="match status" value="1"/>
</dbReference>
<accession>A0ABD3HI73</accession>
<dbReference type="EMBL" id="JBJQOH010000004">
    <property type="protein sequence ID" value="KAL3690117.1"/>
    <property type="molecule type" value="Genomic_DNA"/>
</dbReference>
<dbReference type="InterPro" id="IPR040256">
    <property type="entry name" value="At4g02000-like"/>
</dbReference>
<dbReference type="SUPFAM" id="SSF57756">
    <property type="entry name" value="Retrovirus zinc finger-like domains"/>
    <property type="match status" value="1"/>
</dbReference>
<keyword evidence="1" id="KW-0863">Zinc-finger</keyword>
<dbReference type="PROSITE" id="PS50158">
    <property type="entry name" value="ZF_CCHC"/>
    <property type="match status" value="1"/>
</dbReference>
<dbReference type="InterPro" id="IPR036691">
    <property type="entry name" value="Endo/exonu/phosph_ase_sf"/>
</dbReference>
<proteinExistence type="predicted"/>
<feature type="compositionally biased region" description="Basic residues" evidence="2">
    <location>
        <begin position="391"/>
        <end position="401"/>
    </location>
</feature>
<reference evidence="4 5" key="1">
    <citation type="submission" date="2024-09" db="EMBL/GenBank/DDBJ databases">
        <title>Chromosome-scale assembly of Riccia sorocarpa.</title>
        <authorList>
            <person name="Paukszto L."/>
        </authorList>
    </citation>
    <scope>NUCLEOTIDE SEQUENCE [LARGE SCALE GENOMIC DNA]</scope>
    <source>
        <strain evidence="4">LP-2024</strain>
        <tissue evidence="4">Aerial parts of the thallus</tissue>
    </source>
</reference>